<dbReference type="Proteomes" id="UP000789396">
    <property type="component" value="Unassembled WGS sequence"/>
</dbReference>
<dbReference type="EMBL" id="CAJVPZ010006627">
    <property type="protein sequence ID" value="CAG8575864.1"/>
    <property type="molecule type" value="Genomic_DNA"/>
</dbReference>
<reference evidence="1" key="1">
    <citation type="submission" date="2021-06" db="EMBL/GenBank/DDBJ databases">
        <authorList>
            <person name="Kallberg Y."/>
            <person name="Tangrot J."/>
            <person name="Rosling A."/>
        </authorList>
    </citation>
    <scope>NUCLEOTIDE SEQUENCE</scope>
    <source>
        <strain evidence="1">IN212</strain>
    </source>
</reference>
<evidence type="ECO:0000313" key="2">
    <source>
        <dbReference type="Proteomes" id="UP000789396"/>
    </source>
</evidence>
<dbReference type="AlphaFoldDB" id="A0A9N9BUM8"/>
<name>A0A9N9BUM8_9GLOM</name>
<dbReference type="OrthoDB" id="2492513at2759"/>
<gene>
    <name evidence="1" type="ORF">RFULGI_LOCUS5642</name>
</gene>
<evidence type="ECO:0000313" key="1">
    <source>
        <dbReference type="EMBL" id="CAG8575864.1"/>
    </source>
</evidence>
<accession>A0A9N9BUM8</accession>
<comment type="caution">
    <text evidence="1">The sequence shown here is derived from an EMBL/GenBank/DDBJ whole genome shotgun (WGS) entry which is preliminary data.</text>
</comment>
<sequence>YKLDGQFDPGGPCYQNEHRLENGNFLSKQFRDYNASPGVKRKKLPLDEYVVEIKIQRSLPDKNSKQNLVHNSKHQEDSFTPVTMEHPWTTMDMMTIINLDLNLQIHFPISRLNTIKNSIYVIIRITINHLALTELN</sequence>
<protein>
    <submittedName>
        <fullName evidence="1">6002_t:CDS:1</fullName>
    </submittedName>
</protein>
<keyword evidence="2" id="KW-1185">Reference proteome</keyword>
<proteinExistence type="predicted"/>
<organism evidence="1 2">
    <name type="scientific">Racocetra fulgida</name>
    <dbReference type="NCBI Taxonomy" id="60492"/>
    <lineage>
        <taxon>Eukaryota</taxon>
        <taxon>Fungi</taxon>
        <taxon>Fungi incertae sedis</taxon>
        <taxon>Mucoromycota</taxon>
        <taxon>Glomeromycotina</taxon>
        <taxon>Glomeromycetes</taxon>
        <taxon>Diversisporales</taxon>
        <taxon>Gigasporaceae</taxon>
        <taxon>Racocetra</taxon>
    </lineage>
</organism>
<feature type="non-terminal residue" evidence="1">
    <location>
        <position position="1"/>
    </location>
</feature>